<dbReference type="InterPro" id="IPR000073">
    <property type="entry name" value="AB_hydrolase_1"/>
</dbReference>
<gene>
    <name evidence="2" type="ORF">CLV52_2909</name>
</gene>
<dbReference type="AlphaFoldDB" id="A0A4R7FFY3"/>
<dbReference type="GO" id="GO:0016020">
    <property type="term" value="C:membrane"/>
    <property type="evidence" value="ECO:0007669"/>
    <property type="project" value="TreeGrafter"/>
</dbReference>
<dbReference type="Gene3D" id="3.40.50.1820">
    <property type="entry name" value="alpha/beta hydrolase"/>
    <property type="match status" value="1"/>
</dbReference>
<keyword evidence="2" id="KW-0378">Hydrolase</keyword>
<name>A0A4R7FFY3_9MICO</name>
<proteinExistence type="predicted"/>
<comment type="caution">
    <text evidence="2">The sequence shown here is derived from an EMBL/GenBank/DDBJ whole genome shotgun (WGS) entry which is preliminary data.</text>
</comment>
<evidence type="ECO:0000313" key="2">
    <source>
        <dbReference type="EMBL" id="TDS75800.1"/>
    </source>
</evidence>
<dbReference type="GO" id="GO:0016787">
    <property type="term" value="F:hydrolase activity"/>
    <property type="evidence" value="ECO:0007669"/>
    <property type="project" value="UniProtKB-KW"/>
</dbReference>
<dbReference type="Proteomes" id="UP000295344">
    <property type="component" value="Unassembled WGS sequence"/>
</dbReference>
<sequence length="291" mass="30563">MAGLTTTLPSGSQVGVSAFGDPMADRLVIICHPTPGASGFDPDPVLTERWGLRLVGLDRPGYGSTPPSTPNDGTSLTARADDVAAFVEADERNADRISNADLEHCGVIGWGAGAVVAAALAARHPGLVDRLVLVSPLDPRAAQSAAGRTVSRADGASVLGVAEDDTAFDRHLGLDRRLARMLDAAFQQGDAGLVGDRRLFTDTGWVEHLADIDADCLVVVGAEDSTADGSVEWWRRHLPVATRVEEVEGGGLAIVDAWETILGHVAPAHGHIVERERDHGAPRLPDLPPRS</sequence>
<keyword evidence="3" id="KW-1185">Reference proteome</keyword>
<dbReference type="Pfam" id="PF00561">
    <property type="entry name" value="Abhydrolase_1"/>
    <property type="match status" value="1"/>
</dbReference>
<dbReference type="InterPro" id="IPR029058">
    <property type="entry name" value="AB_hydrolase_fold"/>
</dbReference>
<dbReference type="InterPro" id="IPR050266">
    <property type="entry name" value="AB_hydrolase_sf"/>
</dbReference>
<protein>
    <submittedName>
        <fullName evidence="2">Alpha/beta hydrolase family protein</fullName>
    </submittedName>
</protein>
<dbReference type="PANTHER" id="PTHR43798:SF33">
    <property type="entry name" value="HYDROLASE, PUTATIVE (AFU_ORTHOLOGUE AFUA_2G14860)-RELATED"/>
    <property type="match status" value="1"/>
</dbReference>
<dbReference type="SUPFAM" id="SSF53474">
    <property type="entry name" value="alpha/beta-Hydrolases"/>
    <property type="match status" value="1"/>
</dbReference>
<dbReference type="RefSeq" id="WP_133767048.1">
    <property type="nucleotide sequence ID" value="NZ_BAAARP010000001.1"/>
</dbReference>
<feature type="domain" description="AB hydrolase-1" evidence="1">
    <location>
        <begin position="27"/>
        <end position="189"/>
    </location>
</feature>
<reference evidence="2 3" key="1">
    <citation type="submission" date="2019-03" db="EMBL/GenBank/DDBJ databases">
        <title>Genomic Encyclopedia of Archaeal and Bacterial Type Strains, Phase II (KMG-II): from individual species to whole genera.</title>
        <authorList>
            <person name="Goeker M."/>
        </authorList>
    </citation>
    <scope>NUCLEOTIDE SEQUENCE [LARGE SCALE GENOMIC DNA]</scope>
    <source>
        <strain evidence="2 3">DSM 24782</strain>
    </source>
</reference>
<accession>A0A4R7FFY3</accession>
<evidence type="ECO:0000313" key="3">
    <source>
        <dbReference type="Proteomes" id="UP000295344"/>
    </source>
</evidence>
<dbReference type="PANTHER" id="PTHR43798">
    <property type="entry name" value="MONOACYLGLYCEROL LIPASE"/>
    <property type="match status" value="1"/>
</dbReference>
<dbReference type="OrthoDB" id="3519228at2"/>
<evidence type="ECO:0000259" key="1">
    <source>
        <dbReference type="Pfam" id="PF00561"/>
    </source>
</evidence>
<organism evidence="2 3">
    <name type="scientific">Amnibacterium kyonggiense</name>
    <dbReference type="NCBI Taxonomy" id="595671"/>
    <lineage>
        <taxon>Bacteria</taxon>
        <taxon>Bacillati</taxon>
        <taxon>Actinomycetota</taxon>
        <taxon>Actinomycetes</taxon>
        <taxon>Micrococcales</taxon>
        <taxon>Microbacteriaceae</taxon>
        <taxon>Amnibacterium</taxon>
    </lineage>
</organism>
<dbReference type="EMBL" id="SOAM01000003">
    <property type="protein sequence ID" value="TDS75800.1"/>
    <property type="molecule type" value="Genomic_DNA"/>
</dbReference>